<name>Q9T089_ARATH</name>
<protein>
    <submittedName>
        <fullName evidence="2">Uncharacterized protein AT4g27660</fullName>
    </submittedName>
</protein>
<feature type="region of interest" description="Disordered" evidence="1">
    <location>
        <begin position="164"/>
        <end position="208"/>
    </location>
</feature>
<dbReference type="EMBL" id="AL161571">
    <property type="protein sequence ID" value="CAB81416.1"/>
    <property type="molecule type" value="Genomic_DNA"/>
</dbReference>
<dbReference type="PANTHER" id="PTHR33443">
    <property type="entry name" value="ZGC:112980"/>
    <property type="match status" value="1"/>
</dbReference>
<dbReference type="PIR" id="T05871">
    <property type="entry name" value="T05871"/>
</dbReference>
<dbReference type="AlphaFoldDB" id="Q9T089"/>
<sequence length="208" mass="24119">MVRKRRVVVGITPDPCETKKKTKSKRRKRLSKEEEEEEEGTPLRGIFCLKTRQDMKIFEEKEDCFILDFDPNDSFDARKLSDSPASECDDDVAIVHEKGQCYCYVCDVVAPCAYWTASFATPHCEALENSKWKPIRKLYRDLPAAGLRVTTKKLEITSCGKKKNSLTNQDLQSEIESNELELKSQRDKKRSPEPEKKKDEVRRNHQCK</sequence>
<reference evidence="3" key="3">
    <citation type="submission" date="2000-03" db="EMBL/GenBank/DDBJ databases">
        <authorList>
            <person name="Robben J."/>
            <person name="Grymonprez B."/>
            <person name="Volckaert G"/>
            <person name="Mewes H.W."/>
            <person name="Lemcke K."/>
            <person name="Mayer K.F.X."/>
        </authorList>
    </citation>
    <scope>NUCLEOTIDE SEQUENCE</scope>
</reference>
<dbReference type="EMBL" id="AL035602">
    <property type="protein sequence ID" value="CAB38278.1"/>
    <property type="molecule type" value="Genomic_DNA"/>
</dbReference>
<evidence type="ECO:0000313" key="2">
    <source>
        <dbReference type="EMBL" id="CAB38278.1"/>
    </source>
</evidence>
<reference key="1">
    <citation type="journal article" date="1999" name="Nature">
        <title>Sequence and analysis of chromosome 4 of the plant Arabidopsis thaliana.</title>
        <authorList>
            <consortium name="EU"/>
            <consortium name="CSHL and WU Arabidopsis Sequencing Project"/>
            <person name="Mayer K."/>
            <person name="Schuller C."/>
            <person name="Wambutt R."/>
            <person name="Murphy G."/>
            <person name="Volckaert G."/>
            <person name="Pohl T."/>
            <person name="Dusterhoft A."/>
            <person name="Stiekema W."/>
            <person name="Entian K.D."/>
            <person name="Terryn N."/>
            <person name="Harris B."/>
            <person name="Ansorge W."/>
            <person name="Brandt P."/>
            <person name="Grivell L."/>
            <person name="Rieger M."/>
            <person name="Weichselgartner M."/>
            <person name="de Simone V."/>
            <person name="Obermaier B."/>
            <person name="Mache R."/>
            <person name="Muller M."/>
            <person name="Kreis M."/>
            <person name="Delseny M."/>
            <person name="Puigdomenech P."/>
            <person name="Watson M."/>
            <person name="Schmidtheini T."/>
            <person name="Reichert B."/>
            <person name="Portatelle D."/>
            <person name="Perez-Alonso M."/>
            <person name="Boutry M."/>
            <person name="Bancroft I."/>
            <person name="Vos P."/>
            <person name="Hoheisel J."/>
            <person name="Zimmermann W."/>
            <person name="Wedler H."/>
            <person name="Ridley P."/>
            <person name="Langham S.A."/>
            <person name="McCullagh B."/>
            <person name="Bilham L."/>
            <person name="Robben J."/>
            <person name="Van der Schueren J."/>
            <person name="Grymonprez B."/>
            <person name="Chuang Y.J."/>
            <person name="Vandenbussche F."/>
            <person name="Braeken M."/>
            <person name="Weltjens I."/>
            <person name="Voet M."/>
            <person name="Bastiaens I."/>
            <person name="Aert R."/>
            <person name="Defoor E."/>
            <person name="Weitzenegger T."/>
            <person name="Bothe G."/>
            <person name="Ramsperger U."/>
            <person name="Hilbert H."/>
            <person name="Braun M."/>
            <person name="Holzer E."/>
            <person name="Brandt A."/>
            <person name="Peters S."/>
            <person name="van Staveren M."/>
            <person name="Dirske W."/>
            <person name="Mooijman P."/>
            <person name="Klein Lankhorst R."/>
            <person name="Rose M."/>
            <person name="Hauf J."/>
            <person name="Kotter P."/>
            <person name="Berneiser S."/>
            <person name="Hempel S."/>
            <person name="Feldpausch M."/>
            <person name="Lamberth S."/>
            <person name="Van den Daele H."/>
            <person name="De Keyser A."/>
            <person name="Buysshaert C."/>
            <person name="Gielen J."/>
            <person name="Villarroel R."/>
            <person name="De Clercq R."/>
            <person name="Van Montagu M."/>
            <person name="Rogers J."/>
            <person name="Cronin A."/>
            <person name="Quail M."/>
            <person name="Bray-Allen S."/>
            <person name="Clark L."/>
            <person name="Doggett J."/>
            <person name="Hall S."/>
            <person name="Kay M."/>
            <person name="Lennard N."/>
            <person name="McLay K."/>
            <person name="Mayes R."/>
            <person name="Pettett A."/>
            <person name="Rajandream M.A."/>
            <person name="Lyne M."/>
            <person name="Benes V."/>
            <person name="Rechmann S."/>
            <person name="Borkova D."/>
            <person name="Blocker H."/>
            <person name="Scharfe M."/>
            <person name="Grimm M."/>
            <person name="Lohnert T.H."/>
            <person name="Dose S."/>
            <person name="de Haan M."/>
            <person name="Maarse A."/>
            <person name="Schafer M."/>
            <person name="Muller-Auer S."/>
            <person name="Gabel C."/>
            <person name="Fuchs M."/>
            <person name="Fartmann B."/>
            <person name="Granderath K."/>
            <person name="Dauner D."/>
            <person name="Herzl A."/>
            <person name="Neumann S."/>
            <person name="Argiriou A."/>
            <person name="Vitale D."/>
            <person name="Liguori R."/>
            <person name="Piravandi E."/>
            <person name="Massenet O."/>
            <person name="Quigley F."/>
            <person name="Clabauld G."/>
            <person name="Mundlein A."/>
            <person name="Felber R."/>
            <person name="Schnabl S."/>
            <person name="Hiller R."/>
            <person name="Schmidt W."/>
            <person name="Lecharny A."/>
            <person name="Aubourg S."/>
            <person name="Chefdor F."/>
            <person name="Cooke R."/>
            <person name="Berger C."/>
            <person name="Montfort A."/>
            <person name="Casacuberta E."/>
            <person name="Gibbons T."/>
            <person name="Weber N."/>
            <person name="Vandenbol M."/>
            <person name="Bargues M."/>
            <person name="Terol J."/>
            <person name="Torres A."/>
            <person name="Perez-Perez A."/>
            <person name="Purnelle B."/>
            <person name="Bent E."/>
            <person name="Johnson S."/>
            <person name="Tacon D."/>
            <person name="Jesse T."/>
            <person name="Heijnen L."/>
            <person name="Schwarz S."/>
            <person name="Scholler P."/>
            <person name="Heber S."/>
            <person name="Francs P."/>
            <person name="Bielke C."/>
            <person name="Frishman D."/>
            <person name="Haase D."/>
            <person name="Lemcke K."/>
            <person name="Mewes H.W."/>
            <person name="Stocker S."/>
            <person name="Zaccaria P."/>
            <person name="Bevan M."/>
            <person name="Wilson R.K."/>
            <person name="de la Bastide M."/>
            <person name="Habermann K."/>
            <person name="Parnell L."/>
            <person name="Dedhia N."/>
            <person name="Gnoj L."/>
            <person name="Schutz K."/>
            <person name="Huang E."/>
            <person name="Spiegel L."/>
            <person name="Sehkon M."/>
            <person name="Murray J."/>
            <person name="Sheet P."/>
            <person name="Cordes M."/>
            <person name="Abu-Threideh J."/>
            <person name="Stoneking T."/>
            <person name="Kalicki J."/>
            <person name="Graves T."/>
            <person name="Harmon G."/>
            <person name="Edwards J."/>
            <person name="Latreille P."/>
            <person name="Courtney L."/>
            <person name="Cloud J."/>
            <person name="Abbott A."/>
            <person name="Scott K."/>
            <person name="Johnson D."/>
            <person name="Minx P."/>
            <person name="Bentley D."/>
            <person name="Fulton B."/>
            <person name="Miller N."/>
            <person name="Greco T."/>
            <person name="Kemp K."/>
            <person name="Kramer J."/>
            <person name="Fulton L."/>
            <person name="Mardis E."/>
            <person name="Dante M."/>
            <person name="Pepin K."/>
            <person name="Hillier L."/>
            <person name="Nelson J."/>
            <person name="Spieth J."/>
            <person name="Ryan E."/>
            <person name="Andrews S."/>
            <person name="Geisel C."/>
            <person name="Layman D."/>
            <person name="Du H."/>
            <person name="Ali J."/>
            <person name="Berghoff A."/>
            <person name="Jones K."/>
            <person name="Drone K."/>
            <person name="Cotton M."/>
            <person name="Joshu C."/>
            <person name="Antonoiu B."/>
            <person name="Zidanic M."/>
            <person name="Strong C."/>
            <person name="Sun H."/>
            <person name="Lamar B."/>
            <person name="Yordan C."/>
            <person name="Ma P."/>
            <person name="Zhong J."/>
            <person name="Preston R."/>
            <person name="Vil D."/>
            <person name="Shekher M."/>
            <person name="Matero A."/>
            <person name="Shah R."/>
            <person name="Swaby I.K."/>
            <person name="O'Shaughnessy A."/>
            <person name="Rodriguez M."/>
            <person name="Hoffmann J."/>
            <person name="Till S."/>
            <person name="Granat S."/>
            <person name="Shohdy N."/>
            <person name="Hasegawa A."/>
            <person name="Hameed A."/>
            <person name="Lodhi M."/>
            <person name="Johnson A."/>
            <person name="Chen E."/>
            <person name="Marra M."/>
            <person name="Martienssen R."/>
            <person name="McCombie W.R."/>
        </authorList>
    </citation>
    <scope>NUCLEOTIDE SEQUENCE [LARGE SCALE GENOMIC DNA]</scope>
    <source>
        <strain>cv. Columbia</strain>
    </source>
</reference>
<organism evidence="2">
    <name type="scientific">Arabidopsis thaliana</name>
    <name type="common">Mouse-ear cress</name>
    <dbReference type="NCBI Taxonomy" id="3702"/>
    <lineage>
        <taxon>Eukaryota</taxon>
        <taxon>Viridiplantae</taxon>
        <taxon>Streptophyta</taxon>
        <taxon>Embryophyta</taxon>
        <taxon>Tracheophyta</taxon>
        <taxon>Spermatophyta</taxon>
        <taxon>Magnoliopsida</taxon>
        <taxon>eudicotyledons</taxon>
        <taxon>Gunneridae</taxon>
        <taxon>Pentapetalae</taxon>
        <taxon>rosids</taxon>
        <taxon>malvids</taxon>
        <taxon>Brassicales</taxon>
        <taxon>Brassicaceae</taxon>
        <taxon>Camelineae</taxon>
        <taxon>Arabidopsis</taxon>
    </lineage>
</organism>
<dbReference type="InterPro" id="IPR053234">
    <property type="entry name" value="RPM1_Interactor"/>
</dbReference>
<evidence type="ECO:0000256" key="1">
    <source>
        <dbReference type="SAM" id="MobiDB-lite"/>
    </source>
</evidence>
<reference evidence="2" key="4">
    <citation type="submission" date="2000-03" db="EMBL/GenBank/DDBJ databases">
        <authorList>
            <person name="EU Arabidopsis sequencing project"/>
        </authorList>
    </citation>
    <scope>NUCLEOTIDE SEQUENCE</scope>
</reference>
<feature type="compositionally biased region" description="Basic residues" evidence="1">
    <location>
        <begin position="20"/>
        <end position="30"/>
    </location>
</feature>
<dbReference type="PANTHER" id="PTHR33443:SF32">
    <property type="entry name" value="IBR DOMAIN-CONTAINING PROTEIN"/>
    <property type="match status" value="1"/>
</dbReference>
<evidence type="ECO:0000313" key="3">
    <source>
        <dbReference type="EMBL" id="CAB81416.1"/>
    </source>
</evidence>
<gene>
    <name evidence="2" type="ordered locus">At4g27660</name>
</gene>
<proteinExistence type="predicted"/>
<feature type="compositionally biased region" description="Basic and acidic residues" evidence="1">
    <location>
        <begin position="180"/>
        <end position="208"/>
    </location>
</feature>
<feature type="compositionally biased region" description="Polar residues" evidence="1">
    <location>
        <begin position="165"/>
        <end position="175"/>
    </location>
</feature>
<reference evidence="2" key="2">
    <citation type="submission" date="1999-03" db="EMBL/GenBank/DDBJ databases">
        <authorList>
            <person name="Bevan M."/>
            <person name="Robben J."/>
            <person name="Grymonprez B."/>
            <person name="Volckaert G"/>
            <person name="Hoheisel J."/>
            <person name="Mewes H.W."/>
            <person name="Lemcke K."/>
            <person name="Mayer K.F.X."/>
        </authorList>
    </citation>
    <scope>NUCLEOTIDE SEQUENCE</scope>
</reference>
<accession>Q9T089</accession>
<dbReference type="ExpressionAtlas" id="Q9T089">
    <property type="expression patterns" value="baseline and differential"/>
</dbReference>
<feature type="region of interest" description="Disordered" evidence="1">
    <location>
        <begin position="1"/>
        <end position="40"/>
    </location>
</feature>